<reference evidence="8 9" key="1">
    <citation type="submission" date="2019-03" db="EMBL/GenBank/DDBJ databases">
        <title>Complete Genome Sequence of Leuconostoc kimchii strain NKJ218 Isolated from Homemade Kimchi.</title>
        <authorList>
            <person name="Jung J.Y."/>
            <person name="Jin H.M."/>
            <person name="Jung J.-W."/>
            <person name="Lee S.-Y."/>
            <person name="Ryu B.-G."/>
            <person name="Han S.-S."/>
            <person name="Kang H.K."/>
            <person name="Choi H.W."/>
            <person name="Chung E.J."/>
            <person name="Choi K.-M."/>
        </authorList>
    </citation>
    <scope>NUCLEOTIDE SEQUENCE [LARGE SCALE GENOMIC DNA]</scope>
    <source>
        <strain evidence="8 9">NKJ218</strain>
    </source>
</reference>
<comment type="function">
    <text evidence="6">Catalyzes the dehydration of the S-form of NAD(P)HX at the expense of ADP, which is converted to AMP. Together with NAD(P)HX epimerase, which catalyzes the epimerization of the S- and R-forms, the enzyme allows the repair of both epimers of NAD(P)HX, a damaged form of NAD(P)H that is a result of enzymatic or heat-dependent hydration.</text>
</comment>
<feature type="binding site" evidence="6">
    <location>
        <position position="99"/>
    </location>
    <ligand>
        <name>(6S)-NADPHX</name>
        <dbReference type="ChEBI" id="CHEBI:64076"/>
    </ligand>
</feature>
<feature type="domain" description="YjeF C-terminal" evidence="7">
    <location>
        <begin position="5"/>
        <end position="272"/>
    </location>
</feature>
<dbReference type="Pfam" id="PF01256">
    <property type="entry name" value="Carb_kinase"/>
    <property type="match status" value="1"/>
</dbReference>
<evidence type="ECO:0000256" key="6">
    <source>
        <dbReference type="HAMAP-Rule" id="MF_01965"/>
    </source>
</evidence>
<keyword evidence="9" id="KW-1185">Reference proteome</keyword>
<organism evidence="8 9">
    <name type="scientific">Leuconostoc kimchii</name>
    <dbReference type="NCBI Taxonomy" id="136609"/>
    <lineage>
        <taxon>Bacteria</taxon>
        <taxon>Bacillati</taxon>
        <taxon>Bacillota</taxon>
        <taxon>Bacilli</taxon>
        <taxon>Lactobacillales</taxon>
        <taxon>Lactobacillaceae</taxon>
        <taxon>Leuconostoc</taxon>
    </lineage>
</organism>
<evidence type="ECO:0000256" key="3">
    <source>
        <dbReference type="ARBA" id="ARBA00022857"/>
    </source>
</evidence>
<sequence>MEKLSEQILYQVIKNRANDSHKGTYGRVLIIGGTKQFGGAVIMNALAAVNSGAGLVTVATDPINFTAIHSHLPETMVMDFNDDLTHAIQASDVILIGSGLGDRLDIVKHTFSAVFAKQILIVDGSALTLVAEHHLPWPKSRLILTPHQMEWQRLSGVSVEQQSFEAFNILAREKFIQKPIIVLKQFHTQVYTNKGIYELPIGGPYQATGGMGDTLAGIIAGFAAQFLLTPLIDTTLAAVYSHSAIADELAHTQYVTLPTQISAALPRFMKRYAN</sequence>
<evidence type="ECO:0000256" key="5">
    <source>
        <dbReference type="ARBA" id="ARBA00023239"/>
    </source>
</evidence>
<accession>A0ABX5SIR7</accession>
<dbReference type="PROSITE" id="PS51383">
    <property type="entry name" value="YJEF_C_3"/>
    <property type="match status" value="1"/>
</dbReference>
<keyword evidence="2 6" id="KW-0067">ATP-binding</keyword>
<keyword evidence="1 6" id="KW-0547">Nucleotide-binding</keyword>
<dbReference type="InterPro" id="IPR029056">
    <property type="entry name" value="Ribokinase-like"/>
</dbReference>
<dbReference type="SUPFAM" id="SSF53613">
    <property type="entry name" value="Ribokinase-like"/>
    <property type="match status" value="1"/>
</dbReference>
<evidence type="ECO:0000256" key="4">
    <source>
        <dbReference type="ARBA" id="ARBA00023027"/>
    </source>
</evidence>
<protein>
    <recommendedName>
        <fullName evidence="6">ADP-dependent (S)-NAD(P)H-hydrate dehydratase</fullName>
        <ecNumber evidence="6">4.2.1.136</ecNumber>
    </recommendedName>
    <alternativeName>
        <fullName evidence="6">ADP-dependent NAD(P)HX dehydratase</fullName>
    </alternativeName>
</protein>
<keyword evidence="4 6" id="KW-0520">NAD</keyword>
<evidence type="ECO:0000256" key="1">
    <source>
        <dbReference type="ARBA" id="ARBA00022741"/>
    </source>
</evidence>
<name>A0ABX5SIR7_9LACO</name>
<dbReference type="CDD" id="cd01171">
    <property type="entry name" value="YXKO-related"/>
    <property type="match status" value="1"/>
</dbReference>
<dbReference type="PROSITE" id="PS01050">
    <property type="entry name" value="YJEF_C_2"/>
    <property type="match status" value="1"/>
</dbReference>
<evidence type="ECO:0000313" key="8">
    <source>
        <dbReference type="EMBL" id="QBR47244.1"/>
    </source>
</evidence>
<dbReference type="PANTHER" id="PTHR12592:SF0">
    <property type="entry name" value="ATP-DEPENDENT (S)-NAD(P)H-HYDRATE DEHYDRATASE"/>
    <property type="match status" value="1"/>
</dbReference>
<feature type="binding site" evidence="6">
    <location>
        <begin position="184"/>
        <end position="188"/>
    </location>
    <ligand>
        <name>AMP</name>
        <dbReference type="ChEBI" id="CHEBI:456215"/>
    </ligand>
</feature>
<dbReference type="NCBIfam" id="TIGR00196">
    <property type="entry name" value="yjeF_cterm"/>
    <property type="match status" value="1"/>
</dbReference>
<proteinExistence type="inferred from homology"/>
<dbReference type="HAMAP" id="MF_01965">
    <property type="entry name" value="NADHX_dehydratase"/>
    <property type="match status" value="1"/>
</dbReference>
<comment type="subunit">
    <text evidence="6">Homotetramer.</text>
</comment>
<feature type="binding site" evidence="6">
    <location>
        <position position="213"/>
    </location>
    <ligand>
        <name>(6S)-NADPHX</name>
        <dbReference type="ChEBI" id="CHEBI:64076"/>
    </ligand>
</feature>
<dbReference type="RefSeq" id="WP_013102645.1">
    <property type="nucleotide sequence ID" value="NZ_CP037939.1"/>
</dbReference>
<dbReference type="EMBL" id="CP037939">
    <property type="protein sequence ID" value="QBR47244.1"/>
    <property type="molecule type" value="Genomic_DNA"/>
</dbReference>
<comment type="cofactor">
    <cofactor evidence="6">
        <name>Mg(2+)</name>
        <dbReference type="ChEBI" id="CHEBI:18420"/>
    </cofactor>
</comment>
<dbReference type="EC" id="4.2.1.136" evidence="6"/>
<keyword evidence="3 6" id="KW-0521">NADP</keyword>
<comment type="similarity">
    <text evidence="6">Belongs to the NnrD/CARKD family.</text>
</comment>
<feature type="binding site" evidence="6">
    <location>
        <position position="212"/>
    </location>
    <ligand>
        <name>AMP</name>
        <dbReference type="ChEBI" id="CHEBI:456215"/>
    </ligand>
</feature>
<evidence type="ECO:0000259" key="7">
    <source>
        <dbReference type="PROSITE" id="PS51383"/>
    </source>
</evidence>
<feature type="binding site" evidence="6">
    <location>
        <position position="147"/>
    </location>
    <ligand>
        <name>(6S)-NADPHX</name>
        <dbReference type="ChEBI" id="CHEBI:64076"/>
    </ligand>
</feature>
<dbReference type="PANTHER" id="PTHR12592">
    <property type="entry name" value="ATP-DEPENDENT (S)-NAD(P)H-HYDRATE DEHYDRATASE FAMILY MEMBER"/>
    <property type="match status" value="1"/>
</dbReference>
<dbReference type="Gene3D" id="3.40.1190.20">
    <property type="match status" value="1"/>
</dbReference>
<evidence type="ECO:0000313" key="9">
    <source>
        <dbReference type="Proteomes" id="UP000295756"/>
    </source>
</evidence>
<feature type="binding site" evidence="6">
    <location>
        <position position="40"/>
    </location>
    <ligand>
        <name>(6S)-NADPHX</name>
        <dbReference type="ChEBI" id="CHEBI:64076"/>
    </ligand>
</feature>
<dbReference type="InterPro" id="IPR017953">
    <property type="entry name" value="Carbohydrate_kinase_pred_CS"/>
</dbReference>
<comment type="catalytic activity">
    <reaction evidence="6">
        <text>(6S)-NADHX + ADP = AMP + phosphate + NADH + H(+)</text>
        <dbReference type="Rhea" id="RHEA:32223"/>
        <dbReference type="ChEBI" id="CHEBI:15378"/>
        <dbReference type="ChEBI" id="CHEBI:43474"/>
        <dbReference type="ChEBI" id="CHEBI:57945"/>
        <dbReference type="ChEBI" id="CHEBI:64074"/>
        <dbReference type="ChEBI" id="CHEBI:456215"/>
        <dbReference type="ChEBI" id="CHEBI:456216"/>
        <dbReference type="EC" id="4.2.1.136"/>
    </reaction>
</comment>
<evidence type="ECO:0000256" key="2">
    <source>
        <dbReference type="ARBA" id="ARBA00022840"/>
    </source>
</evidence>
<keyword evidence="5 6" id="KW-0456">Lyase</keyword>
<dbReference type="Proteomes" id="UP000295756">
    <property type="component" value="Chromosome"/>
</dbReference>
<dbReference type="InterPro" id="IPR000631">
    <property type="entry name" value="CARKD"/>
</dbReference>
<gene>
    <name evidence="6" type="primary">nnrD</name>
    <name evidence="8" type="ORF">EW139_03555</name>
</gene>
<comment type="catalytic activity">
    <reaction evidence="6">
        <text>(6S)-NADPHX + ADP = AMP + phosphate + NADPH + H(+)</text>
        <dbReference type="Rhea" id="RHEA:32235"/>
        <dbReference type="ChEBI" id="CHEBI:15378"/>
        <dbReference type="ChEBI" id="CHEBI:43474"/>
        <dbReference type="ChEBI" id="CHEBI:57783"/>
        <dbReference type="ChEBI" id="CHEBI:64076"/>
        <dbReference type="ChEBI" id="CHEBI:456215"/>
        <dbReference type="ChEBI" id="CHEBI:456216"/>
        <dbReference type="EC" id="4.2.1.136"/>
    </reaction>
</comment>